<dbReference type="PROSITE" id="PS00972">
    <property type="entry name" value="USP_1"/>
    <property type="match status" value="1"/>
</dbReference>
<feature type="region of interest" description="Disordered" evidence="3">
    <location>
        <begin position="354"/>
        <end position="381"/>
    </location>
</feature>
<feature type="compositionally biased region" description="Polar residues" evidence="3">
    <location>
        <begin position="364"/>
        <end position="378"/>
    </location>
</feature>
<dbReference type="Pfam" id="PF00443">
    <property type="entry name" value="UCH"/>
    <property type="match status" value="2"/>
</dbReference>
<accession>A0A1X7UU37</accession>
<evidence type="ECO:0000313" key="6">
    <source>
        <dbReference type="Proteomes" id="UP000007879"/>
    </source>
</evidence>
<protein>
    <recommendedName>
        <fullName evidence="2">ubiquitinyl hydrolase 1</fullName>
        <ecNumber evidence="2">3.4.19.12</ecNumber>
    </recommendedName>
</protein>
<feature type="compositionally biased region" description="Basic residues" evidence="3">
    <location>
        <begin position="86"/>
        <end position="96"/>
    </location>
</feature>
<feature type="compositionally biased region" description="Acidic residues" evidence="3">
    <location>
        <begin position="167"/>
        <end position="176"/>
    </location>
</feature>
<comment type="catalytic activity">
    <reaction evidence="1">
        <text>Thiol-dependent hydrolysis of ester, thioester, amide, peptide and isopeptide bonds formed by the C-terminal Gly of ubiquitin (a 76-residue protein attached to proteins as an intracellular targeting signal).</text>
        <dbReference type="EC" id="3.4.19.12"/>
    </reaction>
</comment>
<feature type="region of interest" description="Disordered" evidence="3">
    <location>
        <begin position="1"/>
        <end position="193"/>
    </location>
</feature>
<dbReference type="PROSITE" id="PS00973">
    <property type="entry name" value="USP_2"/>
    <property type="match status" value="1"/>
</dbReference>
<dbReference type="InterPro" id="IPR038765">
    <property type="entry name" value="Papain-like_cys_pep_sf"/>
</dbReference>
<evidence type="ECO:0000313" key="5">
    <source>
        <dbReference type="EnsemblMetazoa" id="Aqu2.1.30892_001"/>
    </source>
</evidence>
<evidence type="ECO:0000256" key="3">
    <source>
        <dbReference type="SAM" id="MobiDB-lite"/>
    </source>
</evidence>
<feature type="compositionally biased region" description="Polar residues" evidence="3">
    <location>
        <begin position="1099"/>
        <end position="1108"/>
    </location>
</feature>
<name>A0A1X7UU37_AMPQE</name>
<feature type="domain" description="USP" evidence="4">
    <location>
        <begin position="312"/>
        <end position="1006"/>
    </location>
</feature>
<feature type="compositionally biased region" description="Basic residues" evidence="3">
    <location>
        <begin position="1"/>
        <end position="11"/>
    </location>
</feature>
<feature type="compositionally biased region" description="Gly residues" evidence="3">
    <location>
        <begin position="141"/>
        <end position="150"/>
    </location>
</feature>
<feature type="compositionally biased region" description="Basic and acidic residues" evidence="3">
    <location>
        <begin position="97"/>
        <end position="118"/>
    </location>
</feature>
<dbReference type="STRING" id="400682.A0A1X7UU37"/>
<feature type="compositionally biased region" description="Basic and acidic residues" evidence="3">
    <location>
        <begin position="208"/>
        <end position="219"/>
    </location>
</feature>
<dbReference type="FunCoup" id="A0A1X7UU37">
    <property type="interactions" value="338"/>
</dbReference>
<dbReference type="EC" id="3.4.19.12" evidence="2"/>
<organism evidence="5">
    <name type="scientific">Amphimedon queenslandica</name>
    <name type="common">Sponge</name>
    <dbReference type="NCBI Taxonomy" id="400682"/>
    <lineage>
        <taxon>Eukaryota</taxon>
        <taxon>Metazoa</taxon>
        <taxon>Porifera</taxon>
        <taxon>Demospongiae</taxon>
        <taxon>Heteroscleromorpha</taxon>
        <taxon>Haplosclerida</taxon>
        <taxon>Niphatidae</taxon>
        <taxon>Amphimedon</taxon>
    </lineage>
</organism>
<dbReference type="InterPro" id="IPR050185">
    <property type="entry name" value="Ub_carboxyl-term_hydrolase"/>
</dbReference>
<dbReference type="SUPFAM" id="SSF54001">
    <property type="entry name" value="Cysteine proteinases"/>
    <property type="match status" value="1"/>
</dbReference>
<feature type="region of interest" description="Disordered" evidence="3">
    <location>
        <begin position="205"/>
        <end position="226"/>
    </location>
</feature>
<reference evidence="5" key="2">
    <citation type="submission" date="2017-05" db="UniProtKB">
        <authorList>
            <consortium name="EnsemblMetazoa"/>
        </authorList>
    </citation>
    <scope>IDENTIFICATION</scope>
</reference>
<evidence type="ECO:0000256" key="2">
    <source>
        <dbReference type="ARBA" id="ARBA00012759"/>
    </source>
</evidence>
<dbReference type="InterPro" id="IPR001394">
    <property type="entry name" value="Peptidase_C19_UCH"/>
</dbReference>
<dbReference type="OrthoDB" id="292964at2759"/>
<feature type="region of interest" description="Disordered" evidence="3">
    <location>
        <begin position="1098"/>
        <end position="1191"/>
    </location>
</feature>
<proteinExistence type="predicted"/>
<dbReference type="InterPro" id="IPR028889">
    <property type="entry name" value="USP"/>
</dbReference>
<dbReference type="InterPro" id="IPR018200">
    <property type="entry name" value="USP_CS"/>
</dbReference>
<dbReference type="InParanoid" id="A0A1X7UU37"/>
<evidence type="ECO:0000259" key="4">
    <source>
        <dbReference type="PROSITE" id="PS50235"/>
    </source>
</evidence>
<evidence type="ECO:0000256" key="1">
    <source>
        <dbReference type="ARBA" id="ARBA00000707"/>
    </source>
</evidence>
<dbReference type="PANTHER" id="PTHR21646">
    <property type="entry name" value="UBIQUITIN CARBOXYL-TERMINAL HYDROLASE"/>
    <property type="match status" value="1"/>
</dbReference>
<dbReference type="GO" id="GO:0016579">
    <property type="term" value="P:protein deubiquitination"/>
    <property type="evidence" value="ECO:0007669"/>
    <property type="project" value="InterPro"/>
</dbReference>
<keyword evidence="6" id="KW-1185">Reference proteome</keyword>
<gene>
    <name evidence="5" type="primary">100636156</name>
</gene>
<feature type="compositionally biased region" description="Basic and acidic residues" evidence="3">
    <location>
        <begin position="1182"/>
        <end position="1191"/>
    </location>
</feature>
<feature type="compositionally biased region" description="Polar residues" evidence="3">
    <location>
        <begin position="1142"/>
        <end position="1166"/>
    </location>
</feature>
<dbReference type="KEGG" id="aqu:100636156"/>
<dbReference type="GO" id="GO:0004843">
    <property type="term" value="F:cysteine-type deubiquitinase activity"/>
    <property type="evidence" value="ECO:0007669"/>
    <property type="project" value="UniProtKB-EC"/>
</dbReference>
<feature type="region of interest" description="Disordered" evidence="3">
    <location>
        <begin position="262"/>
        <end position="291"/>
    </location>
</feature>
<dbReference type="Gene3D" id="3.90.70.10">
    <property type="entry name" value="Cysteine proteinases"/>
    <property type="match status" value="2"/>
</dbReference>
<dbReference type="PROSITE" id="PS50235">
    <property type="entry name" value="USP_3"/>
    <property type="match status" value="1"/>
</dbReference>
<sequence>MFQKTHHHHRKPVEITAPSPGVGHFQYPPPAHLLLQQHEPTDHNNQSKRASGRRYTTPSNQENPYRGRSQSLSSNVQPASKEDKKKKFSIFKKKKKSDNDRHASRTPEVPGRRSKNEQFRGYGPESMPLARRPHSSSSNHRGGGGGGGGTEEFIRKGSQRSIKSSDDFLDDDDEIDSSINNGGGGGKIIPRPMLQTDYPRFMSTLANGREKGDNSRLDNGRPGYDSLEKYADIGRVRGEGPSSEPFKNRSMSLRLPDHKAEHRIVPSRPAPPPPPSGNKSNKGEQLPTPVETVGLTSSGLNPLPLPPIPGLIGIKNHGNTCFMNAILQCLGNTERFLHYIISDDCQRDLATLKRKKKRRGPASPHNTLTTGASSQQEEYLSPDSPGAVIDVLSYLIKSLWGGQYEGRISAIFKEVVGLWAEQYRGRSQHDAQEFLLWLLGYLHDNLNLASRHQISKTPPPVHIDTDRDSSQTDSFVYSLFGGNYQSSLHCPECGNQSNTFDPYLSISLSVPRRGTRPIYITMTRRHQNTTKLMLFGLSVKVTCLVQEVQKQLALEARSLPHYLVIGTMREDGFNQFYHSTDPVAIIPDDVMLYAYEVTPYKGDFMFPPVPVPPVMEQQKSSETIYIILQNRVGQGEYSKKFGTPLCLRVWRDFTYSQLQSVVFKGIKKYLHEGVNPEIICRDYIFFKCRVLDGLQGQEYLDPYCTTPLQSPTVEKALSLSKVWGYELHIKIIAEWEQWIKDCVCTDIPETQPLLHDSVHLVKEHYDVPLEATLDECLQWHTQEEKLGDEDSWSCPQCKRPQIGAKKRITFSTLPDILIVHLKRFEQDEYTQAKLDTWIKFPTSGLDMSPYVSQTPILRPSSALAYQNHSTKVAVALNGGRNISTLPANGKSTHFEDKSRKFFIFKKNKKPKKSLTPVISSPVHATHDTKVVTNNLNSASIHPPSYMYDLYSVCYHYGDMNRGHYTAHCLNPVNNQWYIFDDHRVLPVQSEDQLVSQNAYILFYVRRNTRKAWLKSIPQEKKNGHWINQLSSQNQLHLSSLPPLDHSLFSPQRQGSVTSAHTLSTASGVSPDNIFFPSHMHNLSAELAPPAINFHARQYSAGSSSNGGQPPSLLSPYSTIAPPHSNQAPPHSYLAPPYPHSLPSPSIASSTPSYLSQTTPTSSSSYFSKRVGSFHGNSHHRAAHESHSATRV</sequence>
<dbReference type="Proteomes" id="UP000007879">
    <property type="component" value="Unassembled WGS sequence"/>
</dbReference>
<dbReference type="EnsemblMetazoa" id="XM_019996926.1">
    <property type="protein sequence ID" value="XP_019852485.1"/>
    <property type="gene ID" value="LOC100636156"/>
</dbReference>
<dbReference type="eggNOG" id="KOG1870">
    <property type="taxonomic scope" value="Eukaryota"/>
</dbReference>
<dbReference type="CDD" id="cd02257">
    <property type="entry name" value="Peptidase_C19"/>
    <property type="match status" value="1"/>
</dbReference>
<dbReference type="AlphaFoldDB" id="A0A1X7UU37"/>
<feature type="compositionally biased region" description="Polar residues" evidence="3">
    <location>
        <begin position="43"/>
        <end position="78"/>
    </location>
</feature>
<dbReference type="PANTHER" id="PTHR21646:SF14">
    <property type="entry name" value="FI05488P"/>
    <property type="match status" value="1"/>
</dbReference>
<reference evidence="6" key="1">
    <citation type="journal article" date="2010" name="Nature">
        <title>The Amphimedon queenslandica genome and the evolution of animal complexity.</title>
        <authorList>
            <person name="Srivastava M."/>
            <person name="Simakov O."/>
            <person name="Chapman J."/>
            <person name="Fahey B."/>
            <person name="Gauthier M.E."/>
            <person name="Mitros T."/>
            <person name="Richards G.S."/>
            <person name="Conaco C."/>
            <person name="Dacre M."/>
            <person name="Hellsten U."/>
            <person name="Larroux C."/>
            <person name="Putnam N.H."/>
            <person name="Stanke M."/>
            <person name="Adamska M."/>
            <person name="Darling A."/>
            <person name="Degnan S.M."/>
            <person name="Oakley T.H."/>
            <person name="Plachetzki D.C."/>
            <person name="Zhai Y."/>
            <person name="Adamski M."/>
            <person name="Calcino A."/>
            <person name="Cummins S.F."/>
            <person name="Goodstein D.M."/>
            <person name="Harris C."/>
            <person name="Jackson D.J."/>
            <person name="Leys S.P."/>
            <person name="Shu S."/>
            <person name="Woodcroft B.J."/>
            <person name="Vervoort M."/>
            <person name="Kosik K.S."/>
            <person name="Manning G."/>
            <person name="Degnan B.M."/>
            <person name="Rokhsar D.S."/>
        </authorList>
    </citation>
    <scope>NUCLEOTIDE SEQUENCE [LARGE SCALE GENOMIC DNA]</scope>
</reference>
<dbReference type="EnsemblMetazoa" id="Aqu2.1.30892_001">
    <property type="protein sequence ID" value="Aqu2.1.30892_001"/>
    <property type="gene ID" value="Aqu2.1.30892"/>
</dbReference>